<protein>
    <submittedName>
        <fullName evidence="1">Uncharacterized protein</fullName>
    </submittedName>
</protein>
<dbReference type="AlphaFoldDB" id="A0AAD4TL17"/>
<keyword evidence="2" id="KW-1185">Reference proteome</keyword>
<evidence type="ECO:0000313" key="1">
    <source>
        <dbReference type="EMBL" id="KAI4529733.1"/>
    </source>
</evidence>
<organism evidence="1 2">
    <name type="scientific">Ovis ammon polii</name>
    <dbReference type="NCBI Taxonomy" id="230172"/>
    <lineage>
        <taxon>Eukaryota</taxon>
        <taxon>Metazoa</taxon>
        <taxon>Chordata</taxon>
        <taxon>Craniata</taxon>
        <taxon>Vertebrata</taxon>
        <taxon>Euteleostomi</taxon>
        <taxon>Mammalia</taxon>
        <taxon>Eutheria</taxon>
        <taxon>Laurasiatheria</taxon>
        <taxon>Artiodactyla</taxon>
        <taxon>Ruminantia</taxon>
        <taxon>Pecora</taxon>
        <taxon>Bovidae</taxon>
        <taxon>Caprinae</taxon>
        <taxon>Ovis</taxon>
    </lineage>
</organism>
<name>A0AAD4TL17_OVIAM</name>
<proteinExistence type="predicted"/>
<sequence>MLCPEGRRQGPQRNSFCSKYFSLQSALHNRDCNQFPGIMGPEDTEPLDSETRGYGESTAYSSGIYTDDDLTSQAMVSNEFAPISKAKNTNFFKNRLSTHMFSPILIIQNSSNTFGKTTFNDNHINSLKEERRHPDGERLSICSDPYFRSGKLDLGGRKEIYSSNSPRLSQVLKIEAKLARAGINPELAESLKGAAAKEK</sequence>
<gene>
    <name evidence="1" type="ORF">MG293_020411</name>
</gene>
<comment type="caution">
    <text evidence="1">The sequence shown here is derived from an EMBL/GenBank/DDBJ whole genome shotgun (WGS) entry which is preliminary data.</text>
</comment>
<dbReference type="Proteomes" id="UP001214576">
    <property type="component" value="Unassembled WGS sequence"/>
</dbReference>
<dbReference type="EMBL" id="JAKZEL010000027">
    <property type="protein sequence ID" value="KAI4529733.1"/>
    <property type="molecule type" value="Genomic_DNA"/>
</dbReference>
<evidence type="ECO:0000313" key="2">
    <source>
        <dbReference type="Proteomes" id="UP001214576"/>
    </source>
</evidence>
<accession>A0AAD4TL17</accession>
<reference evidence="1" key="1">
    <citation type="submission" date="2022-03" db="EMBL/GenBank/DDBJ databases">
        <title>Genomic analyses of argali, domestic sheep and their hybrids provide insights into chromosomal evolution, heterosis and genetic basis of agronomic traits.</title>
        <authorList>
            <person name="Li M."/>
        </authorList>
    </citation>
    <scope>NUCLEOTIDE SEQUENCE</scope>
    <source>
        <strain evidence="1">CAU-MHL-2022a</strain>
        <tissue evidence="1">Skin</tissue>
    </source>
</reference>